<feature type="region of interest" description="Disordered" evidence="2">
    <location>
        <begin position="182"/>
        <end position="278"/>
    </location>
</feature>
<feature type="compositionally biased region" description="Polar residues" evidence="2">
    <location>
        <begin position="63"/>
        <end position="74"/>
    </location>
</feature>
<feature type="region of interest" description="Disordered" evidence="2">
    <location>
        <begin position="314"/>
        <end position="366"/>
    </location>
</feature>
<feature type="coiled-coil region" evidence="1">
    <location>
        <begin position="628"/>
        <end position="714"/>
    </location>
</feature>
<dbReference type="GeneID" id="95979656"/>
<feature type="compositionally biased region" description="Acidic residues" evidence="2">
    <location>
        <begin position="51"/>
        <end position="62"/>
    </location>
</feature>
<feature type="compositionally biased region" description="Basic and acidic residues" evidence="2">
    <location>
        <begin position="314"/>
        <end position="325"/>
    </location>
</feature>
<sequence>MAAKPTMSPLSPLDESRVNVQTTPMTAHRADKGGFIEHHASSPSKQQSELIDWDDDYGDDDAAQQQGTANSSPFVNDLTASRLVSGHQMPSQDTGNGTEIDAIFEDPATPESAPRKIQRLDCVDDKENSHATPARSSPKKSPFKSPAKSSPMKSAFTASLSYGSFDGASEIEGEAAAVASLRVQGTPRKSASPIKARPTPRVSNRTPSPPASSRPSSRDADAMAMPPPSTIKKAARLASPRKTYNAAIETPLPRSRDASSSTEAEFVEKQCEDLSMAPDADETSVLIDDTNIDDTSFSQFSVLPEMTMFSKLGESAKKSPAKERFMQTPVDEATPRPSRKRPSLDRSPSPTPRRLKTPATDRTNNSFLIDFTQQIERFSNNTHQRGTQRSPTKSSTEPNLLSYLNSQRTPAKRSGRQSTPAKTNSLMNLLDFELPPAPTPRSIPSISVRELESMKSTYQSQISSLTATLTGREAEVESLKKAIADAERRVGESLEAARFEKSKREYAENEKDEWEKRGKEVEKVLHSVKEEVLRSEAEKDDLASQAIHDRRRADEAEARILDLETQLASVRAAVPNADGTVAGVDEDEVQRLVQARIDAKIEAVSRELHAVYKKKHETKVATLKKSYEARSEKKCAELQARVQDLMTKNEELQVAKDDTFSGVLPHDDSRAIMDEQMALINEQKAQLAGLAEEMREVQSQHTRLSQELEQERIEKGELVAAVDEMLLLQTTDGAPAAIEDFRKSIQRPSAPRPSVPAFGAPGAGSRIGKGGPSGLARPSAGKSKMMSNIERMGGGRHD</sequence>
<dbReference type="InterPro" id="IPR024312">
    <property type="entry name" value="TACC_fungi"/>
</dbReference>
<feature type="region of interest" description="Disordered" evidence="2">
    <location>
        <begin position="744"/>
        <end position="798"/>
    </location>
</feature>
<evidence type="ECO:0000313" key="3">
    <source>
        <dbReference type="EMBL" id="KAL1301758.1"/>
    </source>
</evidence>
<feature type="compositionally biased region" description="Basic and acidic residues" evidence="2">
    <location>
        <begin position="28"/>
        <end position="40"/>
    </location>
</feature>
<keyword evidence="1" id="KW-0175">Coiled coil</keyword>
<dbReference type="Pfam" id="PF12709">
    <property type="entry name" value="Fungal_TACC"/>
    <property type="match status" value="1"/>
</dbReference>
<feature type="region of interest" description="Disordered" evidence="2">
    <location>
        <begin position="1"/>
        <end position="154"/>
    </location>
</feature>
<feature type="compositionally biased region" description="Basic and acidic residues" evidence="2">
    <location>
        <begin position="118"/>
        <end position="129"/>
    </location>
</feature>
<accession>A0ABR3P6H5</accession>
<dbReference type="EMBL" id="JBFMKM010000013">
    <property type="protein sequence ID" value="KAL1301758.1"/>
    <property type="molecule type" value="Genomic_DNA"/>
</dbReference>
<evidence type="ECO:0000256" key="2">
    <source>
        <dbReference type="SAM" id="MobiDB-lite"/>
    </source>
</evidence>
<reference evidence="3 4" key="1">
    <citation type="submission" date="2024-07" db="EMBL/GenBank/DDBJ databases">
        <title>Draft sequence of the Neodothiora populina.</title>
        <authorList>
            <person name="Drown D.D."/>
            <person name="Schuette U.S."/>
            <person name="Buechlein A.B."/>
            <person name="Rusch D.R."/>
            <person name="Winton L.W."/>
            <person name="Adams G.A."/>
        </authorList>
    </citation>
    <scope>NUCLEOTIDE SEQUENCE [LARGE SCALE GENOMIC DNA]</scope>
    <source>
        <strain evidence="3 4">CPC 39397</strain>
    </source>
</reference>
<feature type="compositionally biased region" description="Polar residues" evidence="2">
    <location>
        <begin position="88"/>
        <end position="97"/>
    </location>
</feature>
<gene>
    <name evidence="3" type="ORF">AAFC00_005957</name>
</gene>
<dbReference type="RefSeq" id="XP_069198034.1">
    <property type="nucleotide sequence ID" value="XM_069345827.1"/>
</dbReference>
<feature type="compositionally biased region" description="Low complexity" evidence="2">
    <location>
        <begin position="143"/>
        <end position="154"/>
    </location>
</feature>
<organism evidence="3 4">
    <name type="scientific">Neodothiora populina</name>
    <dbReference type="NCBI Taxonomy" id="2781224"/>
    <lineage>
        <taxon>Eukaryota</taxon>
        <taxon>Fungi</taxon>
        <taxon>Dikarya</taxon>
        <taxon>Ascomycota</taxon>
        <taxon>Pezizomycotina</taxon>
        <taxon>Dothideomycetes</taxon>
        <taxon>Dothideomycetidae</taxon>
        <taxon>Dothideales</taxon>
        <taxon>Dothioraceae</taxon>
        <taxon>Neodothiora</taxon>
    </lineage>
</organism>
<proteinExistence type="predicted"/>
<comment type="caution">
    <text evidence="3">The sequence shown here is derived from an EMBL/GenBank/DDBJ whole genome shotgun (WGS) entry which is preliminary data.</text>
</comment>
<protein>
    <submittedName>
        <fullName evidence="3">Uncharacterized protein</fullName>
    </submittedName>
</protein>
<feature type="region of interest" description="Disordered" evidence="2">
    <location>
        <begin position="379"/>
        <end position="399"/>
    </location>
</feature>
<dbReference type="Proteomes" id="UP001562354">
    <property type="component" value="Unassembled WGS sequence"/>
</dbReference>
<evidence type="ECO:0000313" key="4">
    <source>
        <dbReference type="Proteomes" id="UP001562354"/>
    </source>
</evidence>
<name>A0ABR3P6H5_9PEZI</name>
<keyword evidence="4" id="KW-1185">Reference proteome</keyword>
<evidence type="ECO:0000256" key="1">
    <source>
        <dbReference type="SAM" id="Coils"/>
    </source>
</evidence>
<feature type="coiled-coil region" evidence="1">
    <location>
        <begin position="469"/>
        <end position="573"/>
    </location>
</feature>
<feature type="compositionally biased region" description="Gly residues" evidence="2">
    <location>
        <begin position="761"/>
        <end position="773"/>
    </location>
</feature>